<keyword evidence="3 4" id="KW-0687">Ribonucleoprotein</keyword>
<reference evidence="7 8" key="1">
    <citation type="submission" date="2025-05" db="UniProtKB">
        <authorList>
            <consortium name="RefSeq"/>
        </authorList>
    </citation>
    <scope>IDENTIFICATION</scope>
    <source>
        <tissue evidence="7 8">Whole Larva</tissue>
    </source>
</reference>
<evidence type="ECO:0000256" key="4">
    <source>
        <dbReference type="RuleBase" id="RU000572"/>
    </source>
</evidence>
<dbReference type="Pfam" id="PF01294">
    <property type="entry name" value="Ribosomal_L13e"/>
    <property type="match status" value="1"/>
</dbReference>
<dbReference type="PANTHER" id="PTHR11722:SF0">
    <property type="entry name" value="LARGE RIBOSOMAL SUBUNIT PROTEIN EL13"/>
    <property type="match status" value="1"/>
</dbReference>
<dbReference type="InterPro" id="IPR018256">
    <property type="entry name" value="Ribosomal_eL13_CS"/>
</dbReference>
<dbReference type="Gene3D" id="1.20.5.110">
    <property type="match status" value="1"/>
</dbReference>
<protein>
    <recommendedName>
        <fullName evidence="4">60S ribosomal protein L13</fullName>
    </recommendedName>
</protein>
<dbReference type="RefSeq" id="XP_017771498.1">
    <property type="nucleotide sequence ID" value="XM_017916009.1"/>
</dbReference>
<accession>A0ABM1MA98</accession>
<dbReference type="HAMAP" id="MF_00499">
    <property type="entry name" value="Ribosomal_eL13"/>
    <property type="match status" value="1"/>
</dbReference>
<evidence type="ECO:0000313" key="6">
    <source>
        <dbReference type="Proteomes" id="UP000695000"/>
    </source>
</evidence>
<comment type="similarity">
    <text evidence="1 4">Belongs to the eukaryotic ribosomal protein eL13 family.</text>
</comment>
<evidence type="ECO:0000313" key="8">
    <source>
        <dbReference type="RefSeq" id="XP_017771498.1"/>
    </source>
</evidence>
<evidence type="ECO:0000256" key="5">
    <source>
        <dbReference type="SAM" id="MobiDB-lite"/>
    </source>
</evidence>
<dbReference type="Proteomes" id="UP000695000">
    <property type="component" value="Unplaced"/>
</dbReference>
<organism evidence="6 8">
    <name type="scientific">Nicrophorus vespilloides</name>
    <name type="common">Boreal carrion beetle</name>
    <dbReference type="NCBI Taxonomy" id="110193"/>
    <lineage>
        <taxon>Eukaryota</taxon>
        <taxon>Metazoa</taxon>
        <taxon>Ecdysozoa</taxon>
        <taxon>Arthropoda</taxon>
        <taxon>Hexapoda</taxon>
        <taxon>Insecta</taxon>
        <taxon>Pterygota</taxon>
        <taxon>Neoptera</taxon>
        <taxon>Endopterygota</taxon>
        <taxon>Coleoptera</taxon>
        <taxon>Polyphaga</taxon>
        <taxon>Staphyliniformia</taxon>
        <taxon>Silphidae</taxon>
        <taxon>Nicrophorinae</taxon>
        <taxon>Nicrophorus</taxon>
    </lineage>
</organism>
<keyword evidence="2 4" id="KW-0689">Ribosomal protein</keyword>
<dbReference type="RefSeq" id="XP_017771497.1">
    <property type="nucleotide sequence ID" value="XM_017916008.1"/>
</dbReference>
<dbReference type="GO" id="GO:0005840">
    <property type="term" value="C:ribosome"/>
    <property type="evidence" value="ECO:0007669"/>
    <property type="project" value="UniProtKB-KW"/>
</dbReference>
<dbReference type="PROSITE" id="PS01104">
    <property type="entry name" value="RIBOSOMAL_L13E"/>
    <property type="match status" value="1"/>
</dbReference>
<feature type="compositionally biased region" description="Basic and acidic residues" evidence="5">
    <location>
        <begin position="198"/>
        <end position="210"/>
    </location>
</feature>
<evidence type="ECO:0000256" key="2">
    <source>
        <dbReference type="ARBA" id="ARBA00022980"/>
    </source>
</evidence>
<feature type="region of interest" description="Disordered" evidence="5">
    <location>
        <begin position="196"/>
        <end position="218"/>
    </location>
</feature>
<dbReference type="GeneID" id="108558928"/>
<evidence type="ECO:0000256" key="3">
    <source>
        <dbReference type="ARBA" id="ARBA00023274"/>
    </source>
</evidence>
<proteinExistence type="inferred from homology"/>
<sequence>MGKGNNMIPNGHFHKDWQRYVKTWFNQPARKYRRRQNRIKKAKAIAPRPVAGALRPVVKCPSIKYHTKVRAGRGFTLQEIKAAGLNAQYARTIGIAVDHRRHSKSAESLQLNTQRLKVYLSKLILFPQNQKKIKAGEADAEKCKLATQLTTPVLPIKQQQTKYKARVITEEENKFSPFSTLRKARADARLVGVRAKRVKDAAENPDDISKVGKAKAKK</sequence>
<evidence type="ECO:0000313" key="7">
    <source>
        <dbReference type="RefSeq" id="XP_017771497.1"/>
    </source>
</evidence>
<name>A0ABM1MA98_NICVS</name>
<dbReference type="InterPro" id="IPR001380">
    <property type="entry name" value="Ribosomal_eL13"/>
</dbReference>
<dbReference type="PANTHER" id="PTHR11722">
    <property type="entry name" value="60S RIBOSOMAL PROTEIN L13"/>
    <property type="match status" value="1"/>
</dbReference>
<gene>
    <name evidence="7 8" type="primary">LOC108558928</name>
</gene>
<keyword evidence="6" id="KW-1185">Reference proteome</keyword>
<evidence type="ECO:0000256" key="1">
    <source>
        <dbReference type="ARBA" id="ARBA00005640"/>
    </source>
</evidence>